<keyword evidence="5" id="KW-0808">Transferase</keyword>
<evidence type="ECO:0000256" key="4">
    <source>
        <dbReference type="ARBA" id="ARBA00022527"/>
    </source>
</evidence>
<evidence type="ECO:0000259" key="14">
    <source>
        <dbReference type="SMART" id="SM00090"/>
    </source>
</evidence>
<gene>
    <name evidence="15" type="ORF">PXEA_LOCUS5377</name>
</gene>
<comment type="caution">
    <text evidence="15">The sequence shown here is derived from an EMBL/GenBank/DDBJ whole genome shotgun (WGS) entry which is preliminary data.</text>
</comment>
<dbReference type="PANTHER" id="PTHR45852:SF1">
    <property type="entry name" value="SERINE_THREONINE-PROTEIN KINASE RIO2"/>
    <property type="match status" value="1"/>
</dbReference>
<dbReference type="InterPro" id="IPR000687">
    <property type="entry name" value="RIO_kinase"/>
</dbReference>
<dbReference type="Gene3D" id="3.30.200.20">
    <property type="entry name" value="Phosphorylase Kinase, domain 1"/>
    <property type="match status" value="1"/>
</dbReference>
<evidence type="ECO:0000256" key="7">
    <source>
        <dbReference type="ARBA" id="ARBA00022741"/>
    </source>
</evidence>
<dbReference type="SUPFAM" id="SSF56112">
    <property type="entry name" value="Protein kinase-like (PK-like)"/>
    <property type="match status" value="1"/>
</dbReference>
<dbReference type="GO" id="GO:0030490">
    <property type="term" value="P:maturation of SSU-rRNA"/>
    <property type="evidence" value="ECO:0007669"/>
    <property type="project" value="TreeGrafter"/>
</dbReference>
<dbReference type="InterPro" id="IPR018935">
    <property type="entry name" value="RIO_kinase_CS"/>
</dbReference>
<evidence type="ECO:0000256" key="12">
    <source>
        <dbReference type="ARBA" id="ARBA00048679"/>
    </source>
</evidence>
<keyword evidence="6" id="KW-0479">Metal-binding</keyword>
<keyword evidence="13" id="KW-0472">Membrane</keyword>
<dbReference type="Proteomes" id="UP000784294">
    <property type="component" value="Unassembled WGS sequence"/>
</dbReference>
<evidence type="ECO:0000256" key="13">
    <source>
        <dbReference type="SAM" id="Phobius"/>
    </source>
</evidence>
<comment type="cofactor">
    <cofactor evidence="1">
        <name>Mg(2+)</name>
        <dbReference type="ChEBI" id="CHEBI:18420"/>
    </cofactor>
</comment>
<keyword evidence="8" id="KW-0418">Kinase</keyword>
<dbReference type="InterPro" id="IPR015285">
    <property type="entry name" value="RIO2_wHTH_N"/>
</dbReference>
<dbReference type="Pfam" id="PF09202">
    <property type="entry name" value="Rio2_N"/>
    <property type="match status" value="1"/>
</dbReference>
<dbReference type="GO" id="GO:0004674">
    <property type="term" value="F:protein serine/threonine kinase activity"/>
    <property type="evidence" value="ECO:0007669"/>
    <property type="project" value="UniProtKB-KW"/>
</dbReference>
<dbReference type="InterPro" id="IPR011009">
    <property type="entry name" value="Kinase-like_dom_sf"/>
</dbReference>
<dbReference type="Gene3D" id="1.10.510.10">
    <property type="entry name" value="Transferase(Phosphotransferase) domain 1"/>
    <property type="match status" value="1"/>
</dbReference>
<dbReference type="InterPro" id="IPR036388">
    <property type="entry name" value="WH-like_DNA-bd_sf"/>
</dbReference>
<accession>A0A3S5CDF6</accession>
<keyword evidence="9" id="KW-0067">ATP-binding</keyword>
<dbReference type="PROSITE" id="PS01245">
    <property type="entry name" value="RIO1"/>
    <property type="match status" value="1"/>
</dbReference>
<evidence type="ECO:0000256" key="2">
    <source>
        <dbReference type="ARBA" id="ARBA00009196"/>
    </source>
</evidence>
<reference evidence="15" key="1">
    <citation type="submission" date="2018-11" db="EMBL/GenBank/DDBJ databases">
        <authorList>
            <consortium name="Pathogen Informatics"/>
        </authorList>
    </citation>
    <scope>NUCLEOTIDE SEQUENCE</scope>
</reference>
<comment type="catalytic activity">
    <reaction evidence="11">
        <text>L-threonyl-[protein] + ATP = O-phospho-L-threonyl-[protein] + ADP + H(+)</text>
        <dbReference type="Rhea" id="RHEA:46608"/>
        <dbReference type="Rhea" id="RHEA-COMP:11060"/>
        <dbReference type="Rhea" id="RHEA-COMP:11605"/>
        <dbReference type="ChEBI" id="CHEBI:15378"/>
        <dbReference type="ChEBI" id="CHEBI:30013"/>
        <dbReference type="ChEBI" id="CHEBI:30616"/>
        <dbReference type="ChEBI" id="CHEBI:61977"/>
        <dbReference type="ChEBI" id="CHEBI:456216"/>
        <dbReference type="EC" id="2.7.11.1"/>
    </reaction>
</comment>
<sequence>MKNHEVVPYELLHKISGLGKRGSSVLKILKEHLVPNRLIAHEVDSRTGYRGYRLTNMGYDYLALNQLIKSGIVGDLGAMIGSGKESDVYLALSGTNDNEEKLSLQEDSQYIVIKFHRLGRISFRKVCSISSPCSSDHVKMESSERTHEGHVILIFIYTIYVLISSPFMHFNQALHHIGMPVPRPLSHNRNAVVMMHIPCAIQLNRLPQRILKANDSKLARNLYDQTIGLLVTLAANGLVHGDLNEFNLMVSRCSPEAGQDDDFDSFFFSKQDFDAETEQIEDLKLVLIDFPQAISRDHRISGV</sequence>
<comment type="similarity">
    <text evidence="2">Belongs to the protein kinase superfamily. RIO-type Ser/Thr kinase family.</text>
</comment>
<dbReference type="Gene3D" id="1.10.10.10">
    <property type="entry name" value="Winged helix-like DNA-binding domain superfamily/Winged helix DNA-binding domain"/>
    <property type="match status" value="1"/>
</dbReference>
<dbReference type="InterPro" id="IPR036390">
    <property type="entry name" value="WH_DNA-bd_sf"/>
</dbReference>
<dbReference type="Pfam" id="PF01163">
    <property type="entry name" value="RIO1"/>
    <property type="match status" value="1"/>
</dbReference>
<keyword evidence="16" id="KW-1185">Reference proteome</keyword>
<evidence type="ECO:0000256" key="9">
    <source>
        <dbReference type="ARBA" id="ARBA00022840"/>
    </source>
</evidence>
<dbReference type="SUPFAM" id="SSF46785">
    <property type="entry name" value="Winged helix' DNA-binding domain"/>
    <property type="match status" value="1"/>
</dbReference>
<dbReference type="GO" id="GO:0030688">
    <property type="term" value="C:preribosome, small subunit precursor"/>
    <property type="evidence" value="ECO:0007669"/>
    <property type="project" value="TreeGrafter"/>
</dbReference>
<comment type="catalytic activity">
    <reaction evidence="12">
        <text>L-seryl-[protein] + ATP = O-phospho-L-seryl-[protein] + ADP + H(+)</text>
        <dbReference type="Rhea" id="RHEA:17989"/>
        <dbReference type="Rhea" id="RHEA-COMP:9863"/>
        <dbReference type="Rhea" id="RHEA-COMP:11604"/>
        <dbReference type="ChEBI" id="CHEBI:15378"/>
        <dbReference type="ChEBI" id="CHEBI:29999"/>
        <dbReference type="ChEBI" id="CHEBI:30616"/>
        <dbReference type="ChEBI" id="CHEBI:83421"/>
        <dbReference type="ChEBI" id="CHEBI:456216"/>
        <dbReference type="EC" id="2.7.11.1"/>
    </reaction>
</comment>
<feature type="transmembrane region" description="Helical" evidence="13">
    <location>
        <begin position="149"/>
        <end position="170"/>
    </location>
</feature>
<dbReference type="EC" id="2.7.11.1" evidence="3"/>
<dbReference type="GO" id="GO:0046872">
    <property type="term" value="F:metal ion binding"/>
    <property type="evidence" value="ECO:0007669"/>
    <property type="project" value="UniProtKB-KW"/>
</dbReference>
<name>A0A3S5CDF6_9PLAT</name>
<dbReference type="PANTHER" id="PTHR45852">
    <property type="entry name" value="SER/THR-PROTEIN KINASE RIO2"/>
    <property type="match status" value="1"/>
</dbReference>
<evidence type="ECO:0000256" key="5">
    <source>
        <dbReference type="ARBA" id="ARBA00022679"/>
    </source>
</evidence>
<evidence type="ECO:0000256" key="10">
    <source>
        <dbReference type="ARBA" id="ARBA00022842"/>
    </source>
</evidence>
<evidence type="ECO:0000256" key="3">
    <source>
        <dbReference type="ARBA" id="ARBA00012513"/>
    </source>
</evidence>
<dbReference type="GO" id="GO:0005829">
    <property type="term" value="C:cytosol"/>
    <property type="evidence" value="ECO:0007669"/>
    <property type="project" value="TreeGrafter"/>
</dbReference>
<keyword evidence="10" id="KW-0460">Magnesium</keyword>
<dbReference type="AlphaFoldDB" id="A0A3S5CDF6"/>
<dbReference type="EMBL" id="CAAALY010013307">
    <property type="protein sequence ID" value="VEL11937.1"/>
    <property type="molecule type" value="Genomic_DNA"/>
</dbReference>
<keyword evidence="7" id="KW-0547">Nucleotide-binding</keyword>
<protein>
    <recommendedName>
        <fullName evidence="3">non-specific serine/threonine protein kinase</fullName>
        <ecNumber evidence="3">2.7.11.1</ecNumber>
    </recommendedName>
</protein>
<evidence type="ECO:0000256" key="11">
    <source>
        <dbReference type="ARBA" id="ARBA00047899"/>
    </source>
</evidence>
<feature type="domain" description="RIO kinase" evidence="14">
    <location>
        <begin position="45"/>
        <end position="282"/>
    </location>
</feature>
<dbReference type="InterPro" id="IPR018934">
    <property type="entry name" value="RIO_dom"/>
</dbReference>
<keyword evidence="13" id="KW-1133">Transmembrane helix</keyword>
<dbReference type="GO" id="GO:0005524">
    <property type="term" value="F:ATP binding"/>
    <property type="evidence" value="ECO:0007669"/>
    <property type="project" value="UniProtKB-KW"/>
</dbReference>
<evidence type="ECO:0000256" key="8">
    <source>
        <dbReference type="ARBA" id="ARBA00022777"/>
    </source>
</evidence>
<dbReference type="GO" id="GO:0005634">
    <property type="term" value="C:nucleus"/>
    <property type="evidence" value="ECO:0007669"/>
    <property type="project" value="TreeGrafter"/>
</dbReference>
<evidence type="ECO:0000313" key="16">
    <source>
        <dbReference type="Proteomes" id="UP000784294"/>
    </source>
</evidence>
<organism evidence="15 16">
    <name type="scientific">Protopolystoma xenopodis</name>
    <dbReference type="NCBI Taxonomy" id="117903"/>
    <lineage>
        <taxon>Eukaryota</taxon>
        <taxon>Metazoa</taxon>
        <taxon>Spiralia</taxon>
        <taxon>Lophotrochozoa</taxon>
        <taxon>Platyhelminthes</taxon>
        <taxon>Monogenea</taxon>
        <taxon>Polyopisthocotylea</taxon>
        <taxon>Polystomatidea</taxon>
        <taxon>Polystomatidae</taxon>
        <taxon>Protopolystoma</taxon>
    </lineage>
</organism>
<keyword evidence="13" id="KW-0812">Transmembrane</keyword>
<evidence type="ECO:0000313" key="15">
    <source>
        <dbReference type="EMBL" id="VEL11937.1"/>
    </source>
</evidence>
<evidence type="ECO:0000256" key="6">
    <source>
        <dbReference type="ARBA" id="ARBA00022723"/>
    </source>
</evidence>
<keyword evidence="4" id="KW-0723">Serine/threonine-protein kinase</keyword>
<dbReference type="SMART" id="SM00090">
    <property type="entry name" value="RIO"/>
    <property type="match status" value="1"/>
</dbReference>
<proteinExistence type="inferred from homology"/>
<dbReference type="OrthoDB" id="10258631at2759"/>
<evidence type="ECO:0000256" key="1">
    <source>
        <dbReference type="ARBA" id="ARBA00001946"/>
    </source>
</evidence>